<organism evidence="3 4">
    <name type="scientific">Chlamydomonas schloesseri</name>
    <dbReference type="NCBI Taxonomy" id="2026947"/>
    <lineage>
        <taxon>Eukaryota</taxon>
        <taxon>Viridiplantae</taxon>
        <taxon>Chlorophyta</taxon>
        <taxon>core chlorophytes</taxon>
        <taxon>Chlorophyceae</taxon>
        <taxon>CS clade</taxon>
        <taxon>Chlamydomonadales</taxon>
        <taxon>Chlamydomonadaceae</taxon>
        <taxon>Chlamydomonas</taxon>
    </lineage>
</organism>
<evidence type="ECO:0000313" key="4">
    <source>
        <dbReference type="Proteomes" id="UP000613740"/>
    </source>
</evidence>
<keyword evidence="2" id="KW-1133">Transmembrane helix</keyword>
<feature type="transmembrane region" description="Helical" evidence="2">
    <location>
        <begin position="325"/>
        <end position="346"/>
    </location>
</feature>
<evidence type="ECO:0000256" key="1">
    <source>
        <dbReference type="SAM" id="MobiDB-lite"/>
    </source>
</evidence>
<feature type="transmembrane region" description="Helical" evidence="2">
    <location>
        <begin position="59"/>
        <end position="82"/>
    </location>
</feature>
<feature type="transmembrane region" description="Helical" evidence="2">
    <location>
        <begin position="298"/>
        <end position="319"/>
    </location>
</feature>
<sequence length="569" mass="58773">MAAPEANSAQDLTADYSDDSVTISFALNFNAAKCACWWLLWLLAALYAFRKRNVVSRAWFIYSMLIASCLFNAIQTSAYVGYADHVQKGHSGLIGYLIYLFFFNVARATFLAVLLVVASGYCITRSDLGPHKQHVVFVPVTVLVTGLITDYSFFALQSSPNADTYDLSTMSTLAASMWFVCSVLNLAALILAWLYIFEALGKEVAALEEDYKARTGKLEEERRAEAAAEAAAAAAMAGHPGYAALAPPPGGVAVGVPVVAPHTANADVEAGASGRHGDGETVADHIAYNAKRTLLSRFSAGVAAYLVADICVLLLPAFFNHVVQSTLQALLFLCYLAFTLVLLVLFRPQEASSYLMVGFSEEDAEEKGVNQLSTGIAMAELGGHGPDDSDDDEISRLNRPSSSAAAAASRAGGLAGYGGSSGALAPGSSSGGGAGTTIVGARGAAKAEAKAAAAAAKAAAKAAKKAGKDDDRYRQLPSGAAGSDGGSGLPVSTLAAGVLPPPPSYGAAVALPPPPAPAAGAPQRGRQPRTYVPQPAAPSGPFTLGGEEDDDEAPTRPLTGPASKGQYQD</sequence>
<accession>A0A835T5V1</accession>
<feature type="transmembrane region" description="Helical" evidence="2">
    <location>
        <begin position="94"/>
        <end position="123"/>
    </location>
</feature>
<evidence type="ECO:0000256" key="2">
    <source>
        <dbReference type="SAM" id="Phobius"/>
    </source>
</evidence>
<reference evidence="3" key="1">
    <citation type="journal article" date="2020" name="bioRxiv">
        <title>Comparative genomics of Chlamydomonas.</title>
        <authorList>
            <person name="Craig R.J."/>
            <person name="Hasan A.R."/>
            <person name="Ness R.W."/>
            <person name="Keightley P.D."/>
        </authorList>
    </citation>
    <scope>NUCLEOTIDE SEQUENCE</scope>
    <source>
        <strain evidence="3">CCAP 11/173</strain>
    </source>
</reference>
<proteinExistence type="predicted"/>
<keyword evidence="2" id="KW-0472">Membrane</keyword>
<comment type="caution">
    <text evidence="3">The sequence shown here is derived from an EMBL/GenBank/DDBJ whole genome shotgun (WGS) entry which is preliminary data.</text>
</comment>
<dbReference type="Proteomes" id="UP000613740">
    <property type="component" value="Unassembled WGS sequence"/>
</dbReference>
<feature type="transmembrane region" description="Helical" evidence="2">
    <location>
        <begin position="25"/>
        <end position="47"/>
    </location>
</feature>
<dbReference type="AlphaFoldDB" id="A0A835T5V1"/>
<feature type="region of interest" description="Disordered" evidence="1">
    <location>
        <begin position="464"/>
        <end position="569"/>
    </location>
</feature>
<feature type="transmembrane region" description="Helical" evidence="2">
    <location>
        <begin position="135"/>
        <end position="156"/>
    </location>
</feature>
<gene>
    <name evidence="3" type="ORF">HYH02_011209</name>
</gene>
<dbReference type="OrthoDB" id="514505at2759"/>
<feature type="region of interest" description="Disordered" evidence="1">
    <location>
        <begin position="380"/>
        <end position="401"/>
    </location>
</feature>
<evidence type="ECO:0000313" key="3">
    <source>
        <dbReference type="EMBL" id="KAG2437567.1"/>
    </source>
</evidence>
<keyword evidence="4" id="KW-1185">Reference proteome</keyword>
<protein>
    <submittedName>
        <fullName evidence="3">Uncharacterized protein</fullName>
    </submittedName>
</protein>
<feature type="compositionally biased region" description="Low complexity" evidence="1">
    <location>
        <begin position="518"/>
        <end position="529"/>
    </location>
</feature>
<dbReference type="EMBL" id="JAEHOD010000046">
    <property type="protein sequence ID" value="KAG2437567.1"/>
    <property type="molecule type" value="Genomic_DNA"/>
</dbReference>
<feature type="transmembrane region" description="Helical" evidence="2">
    <location>
        <begin position="176"/>
        <end position="197"/>
    </location>
</feature>
<keyword evidence="2" id="KW-0812">Transmembrane</keyword>
<name>A0A835T5V1_9CHLO</name>